<sequence>MVHMPELVSYLREALIAGDVETTRDSNHGNAAAFAEGREGYVFGLVPLKTWTAAQVLAVMAERVGIDPDPDRSTGTDVIDPHKTVGALERMRDRLRLAARRRERVIVATGHPAGIIEVHLAIAAALRAAGCELMQPAPGAMFDSPGRYGGREFPLAIRYVGGVAVAAERGIALWHTHSPDGMRAMLADLESRGEAPPDLVVADHGFAGAAAAAGLDVVSFADSNDPALFIGEAEGRVSVTVPIDDNVQPHLYGPVSEFLVEGVASAA</sequence>
<proteinExistence type="predicted"/>
<accession>A0ABP8DAG9</accession>
<name>A0ABP8DAG9_9ACTN</name>
<reference evidence="2" key="1">
    <citation type="journal article" date="2019" name="Int. J. Syst. Evol. Microbiol.">
        <title>The Global Catalogue of Microorganisms (GCM) 10K type strain sequencing project: providing services to taxonomists for standard genome sequencing and annotation.</title>
        <authorList>
            <consortium name="The Broad Institute Genomics Platform"/>
            <consortium name="The Broad Institute Genome Sequencing Center for Infectious Disease"/>
            <person name="Wu L."/>
            <person name="Ma J."/>
        </authorList>
    </citation>
    <scope>NUCLEOTIDE SEQUENCE [LARGE SCALE GENOMIC DNA]</scope>
    <source>
        <strain evidence="2">JCM 17441</strain>
    </source>
</reference>
<gene>
    <name evidence="1" type="ORF">GCM10022255_040670</name>
</gene>
<dbReference type="Pfam" id="PF15698">
    <property type="entry name" value="Phosphatase"/>
    <property type="match status" value="1"/>
</dbReference>
<dbReference type="Proteomes" id="UP001500620">
    <property type="component" value="Unassembled WGS sequence"/>
</dbReference>
<evidence type="ECO:0000313" key="2">
    <source>
        <dbReference type="Proteomes" id="UP001500620"/>
    </source>
</evidence>
<keyword evidence="2" id="KW-1185">Reference proteome</keyword>
<dbReference type="InterPro" id="IPR031423">
    <property type="entry name" value="Phosphatase_SCO2771"/>
</dbReference>
<dbReference type="EMBL" id="BAABAT010000010">
    <property type="protein sequence ID" value="GAA4250746.1"/>
    <property type="molecule type" value="Genomic_DNA"/>
</dbReference>
<organism evidence="1 2">
    <name type="scientific">Dactylosporangium darangshiense</name>
    <dbReference type="NCBI Taxonomy" id="579108"/>
    <lineage>
        <taxon>Bacteria</taxon>
        <taxon>Bacillati</taxon>
        <taxon>Actinomycetota</taxon>
        <taxon>Actinomycetes</taxon>
        <taxon>Micromonosporales</taxon>
        <taxon>Micromonosporaceae</taxon>
        <taxon>Dactylosporangium</taxon>
    </lineage>
</organism>
<protein>
    <submittedName>
        <fullName evidence="1">Phosphatase</fullName>
    </submittedName>
</protein>
<comment type="caution">
    <text evidence="1">The sequence shown here is derived from an EMBL/GenBank/DDBJ whole genome shotgun (WGS) entry which is preliminary data.</text>
</comment>
<evidence type="ECO:0000313" key="1">
    <source>
        <dbReference type="EMBL" id="GAA4250746.1"/>
    </source>
</evidence>